<feature type="region of interest" description="Disordered" evidence="1">
    <location>
        <begin position="1"/>
        <end position="37"/>
    </location>
</feature>
<sequence length="81" mass="9277">MFRSSEEGSVAGSASVSMTTHSSPTRGERMPGDDALDDEHDDHYIYVTYPPELKRRLLERYANHRLTLIILAPFLRQTRVD</sequence>
<proteinExistence type="predicted"/>
<gene>
    <name evidence="2" type="ORF">PARMNEM_LOCUS21330</name>
</gene>
<comment type="caution">
    <text evidence="2">The sequence shown here is derived from an EMBL/GenBank/DDBJ whole genome shotgun (WGS) entry which is preliminary data.</text>
</comment>
<keyword evidence="3" id="KW-1185">Reference proteome</keyword>
<dbReference type="AlphaFoldDB" id="A0AAV1M753"/>
<reference evidence="2 3" key="1">
    <citation type="submission" date="2023-11" db="EMBL/GenBank/DDBJ databases">
        <authorList>
            <person name="Hedman E."/>
            <person name="Englund M."/>
            <person name="Stromberg M."/>
            <person name="Nyberg Akerstrom W."/>
            <person name="Nylinder S."/>
            <person name="Jareborg N."/>
            <person name="Kallberg Y."/>
            <person name="Kronander E."/>
        </authorList>
    </citation>
    <scope>NUCLEOTIDE SEQUENCE [LARGE SCALE GENOMIC DNA]</scope>
</reference>
<evidence type="ECO:0000256" key="1">
    <source>
        <dbReference type="SAM" id="MobiDB-lite"/>
    </source>
</evidence>
<name>A0AAV1M753_9NEOP</name>
<organism evidence="2 3">
    <name type="scientific">Parnassius mnemosyne</name>
    <name type="common">clouded apollo</name>
    <dbReference type="NCBI Taxonomy" id="213953"/>
    <lineage>
        <taxon>Eukaryota</taxon>
        <taxon>Metazoa</taxon>
        <taxon>Ecdysozoa</taxon>
        <taxon>Arthropoda</taxon>
        <taxon>Hexapoda</taxon>
        <taxon>Insecta</taxon>
        <taxon>Pterygota</taxon>
        <taxon>Neoptera</taxon>
        <taxon>Endopterygota</taxon>
        <taxon>Lepidoptera</taxon>
        <taxon>Glossata</taxon>
        <taxon>Ditrysia</taxon>
        <taxon>Papilionoidea</taxon>
        <taxon>Papilionidae</taxon>
        <taxon>Parnassiinae</taxon>
        <taxon>Parnassini</taxon>
        <taxon>Parnassius</taxon>
        <taxon>Driopa</taxon>
    </lineage>
</organism>
<feature type="compositionally biased region" description="Low complexity" evidence="1">
    <location>
        <begin position="7"/>
        <end position="17"/>
    </location>
</feature>
<dbReference type="Proteomes" id="UP001314205">
    <property type="component" value="Unassembled WGS sequence"/>
</dbReference>
<evidence type="ECO:0000313" key="3">
    <source>
        <dbReference type="Proteomes" id="UP001314205"/>
    </source>
</evidence>
<dbReference type="EMBL" id="CAVLGL010000148">
    <property type="protein sequence ID" value="CAK1602898.1"/>
    <property type="molecule type" value="Genomic_DNA"/>
</dbReference>
<protein>
    <submittedName>
        <fullName evidence="2">Uncharacterized protein</fullName>
    </submittedName>
</protein>
<accession>A0AAV1M753</accession>
<evidence type="ECO:0000313" key="2">
    <source>
        <dbReference type="EMBL" id="CAK1602898.1"/>
    </source>
</evidence>